<dbReference type="Proteomes" id="UP000198406">
    <property type="component" value="Unassembled WGS sequence"/>
</dbReference>
<accession>A0A1Z5JV96</accession>
<sequence length="514" mass="58044">MKEILEFIPSDKVPEQLEAFRLFVHRREEDVPLYKFLREPTHLHDVDWENYGNLCIWRDNETVVCVGSRLYGQYEERNVAFAISRSGEAPKNLFFTVYGRDNKAIAETATLFCSLKRVVEKNEEFYSLIIANGQNFDCEAFQPQQLAQILDANPTQEVNLVGLIFNEKQSIKLATRPFPLKLKLTDDLERRLAFKDGGTAFIDAIQERQSPFGNLKFSCYGRTLPLNSHALARLTRLEDKFESLKLSQVAADCALLPLSAKVQSLDYFIDFRNVQTGSFDQLDIAAKDLAVCIHSLGPNGDSTDRLISFLDRVAELGHFEQLKFAFGDTRFLKLTPITEALIRVMKANKNLTHIDLGGVQYLFEEAPHLENIFQALEENTGLLRTICVQYPPEYVRPDDYSALEWLLLRNQNIEVVNSQGKRITNGSSIEKLYALHDFYRGSSSLVKDSDSLRSSLVVTTLTESSLANFQYTALLLADHADKLCELLDGFTLESVDDAGQAVEELASPVAAPSD</sequence>
<comment type="caution">
    <text evidence="1">The sequence shown here is derived from an EMBL/GenBank/DDBJ whole genome shotgun (WGS) entry which is preliminary data.</text>
</comment>
<protein>
    <submittedName>
        <fullName evidence="1">Uncharacterized protein</fullName>
    </submittedName>
</protein>
<dbReference type="EMBL" id="BDSP01000120">
    <property type="protein sequence ID" value="GAX17698.1"/>
    <property type="molecule type" value="Genomic_DNA"/>
</dbReference>
<name>A0A1Z5JV96_FISSO</name>
<dbReference type="InParanoid" id="A0A1Z5JV96"/>
<evidence type="ECO:0000313" key="1">
    <source>
        <dbReference type="EMBL" id="GAX17698.1"/>
    </source>
</evidence>
<dbReference type="AlphaFoldDB" id="A0A1Z5JV96"/>
<gene>
    <name evidence="1" type="ORF">FisN_10Lu417</name>
</gene>
<reference evidence="1 2" key="1">
    <citation type="journal article" date="2015" name="Plant Cell">
        <title>Oil accumulation by the oleaginous diatom Fistulifera solaris as revealed by the genome and transcriptome.</title>
        <authorList>
            <person name="Tanaka T."/>
            <person name="Maeda Y."/>
            <person name="Veluchamy A."/>
            <person name="Tanaka M."/>
            <person name="Abida H."/>
            <person name="Marechal E."/>
            <person name="Bowler C."/>
            <person name="Muto M."/>
            <person name="Sunaga Y."/>
            <person name="Tanaka M."/>
            <person name="Yoshino T."/>
            <person name="Taniguchi T."/>
            <person name="Fukuda Y."/>
            <person name="Nemoto M."/>
            <person name="Matsumoto M."/>
            <person name="Wong P.S."/>
            <person name="Aburatani S."/>
            <person name="Fujibuchi W."/>
        </authorList>
    </citation>
    <scope>NUCLEOTIDE SEQUENCE [LARGE SCALE GENOMIC DNA]</scope>
    <source>
        <strain evidence="1 2">JPCC DA0580</strain>
    </source>
</reference>
<proteinExistence type="predicted"/>
<keyword evidence="2" id="KW-1185">Reference proteome</keyword>
<organism evidence="1 2">
    <name type="scientific">Fistulifera solaris</name>
    <name type="common">Oleaginous diatom</name>
    <dbReference type="NCBI Taxonomy" id="1519565"/>
    <lineage>
        <taxon>Eukaryota</taxon>
        <taxon>Sar</taxon>
        <taxon>Stramenopiles</taxon>
        <taxon>Ochrophyta</taxon>
        <taxon>Bacillariophyta</taxon>
        <taxon>Bacillariophyceae</taxon>
        <taxon>Bacillariophycidae</taxon>
        <taxon>Naviculales</taxon>
        <taxon>Naviculaceae</taxon>
        <taxon>Fistulifera</taxon>
    </lineage>
</organism>
<dbReference type="OrthoDB" id="120976at2759"/>
<evidence type="ECO:0000313" key="2">
    <source>
        <dbReference type="Proteomes" id="UP000198406"/>
    </source>
</evidence>